<proteinExistence type="predicted"/>
<keyword evidence="2" id="KW-1185">Reference proteome</keyword>
<reference evidence="1" key="2">
    <citation type="journal article" date="2022" name="New Phytol.">
        <title>Evolutionary transition to the ectomycorrhizal habit in the genomes of a hyperdiverse lineage of mushroom-forming fungi.</title>
        <authorList>
            <person name="Looney B."/>
            <person name="Miyauchi S."/>
            <person name="Morin E."/>
            <person name="Drula E."/>
            <person name="Courty P.E."/>
            <person name="Kohler A."/>
            <person name="Kuo A."/>
            <person name="LaButti K."/>
            <person name="Pangilinan J."/>
            <person name="Lipzen A."/>
            <person name="Riley R."/>
            <person name="Andreopoulos W."/>
            <person name="He G."/>
            <person name="Johnson J."/>
            <person name="Nolan M."/>
            <person name="Tritt A."/>
            <person name="Barry K.W."/>
            <person name="Grigoriev I.V."/>
            <person name="Nagy L.G."/>
            <person name="Hibbett D."/>
            <person name="Henrissat B."/>
            <person name="Matheny P.B."/>
            <person name="Labbe J."/>
            <person name="Martin F.M."/>
        </authorList>
    </citation>
    <scope>NUCLEOTIDE SEQUENCE</scope>
    <source>
        <strain evidence="1">FP105234-sp</strain>
    </source>
</reference>
<sequence length="295" mass="33417">MRARNFNVKQAKQMILAALEWRRTTEGVGIDALYRQLDPYDFPEREEVFRYWPMWFHKPFQTGRPLNIQALGSINLSKLYKHVTPERHWQTILVNAESLTAEVLPAASAQAGRTIEQALVVVDLKGYSLSQFWQMKWLAHHSFDISQEYFPETMGQLVVINAPSSFTAIWSIIKPWLSAQTVAKISIYGQDYKHALLDLVDAENLPESLGGKCNCVHVGGCHIGNEGPWMVGRAERRARWLRGELDRPGVQWPVDTLDDRDGSLSPTETLHERDAVVEEKTKEPVALTAPLAVSA</sequence>
<accession>A0ACB8S3W8</accession>
<gene>
    <name evidence="1" type="ORF">FA95DRAFT_1535309</name>
</gene>
<evidence type="ECO:0000313" key="1">
    <source>
        <dbReference type="EMBL" id="KAI0051148.1"/>
    </source>
</evidence>
<evidence type="ECO:0000313" key="2">
    <source>
        <dbReference type="Proteomes" id="UP000814033"/>
    </source>
</evidence>
<comment type="caution">
    <text evidence="1">The sequence shown here is derived from an EMBL/GenBank/DDBJ whole genome shotgun (WGS) entry which is preliminary data.</text>
</comment>
<dbReference type="Proteomes" id="UP000814033">
    <property type="component" value="Unassembled WGS sequence"/>
</dbReference>
<protein>
    <submittedName>
        <fullName evidence="1">CRAL/TRIO domain-containing protein</fullName>
    </submittedName>
</protein>
<reference evidence="1" key="1">
    <citation type="submission" date="2021-02" db="EMBL/GenBank/DDBJ databases">
        <authorList>
            <consortium name="DOE Joint Genome Institute"/>
            <person name="Ahrendt S."/>
            <person name="Looney B.P."/>
            <person name="Miyauchi S."/>
            <person name="Morin E."/>
            <person name="Drula E."/>
            <person name="Courty P.E."/>
            <person name="Chicoki N."/>
            <person name="Fauchery L."/>
            <person name="Kohler A."/>
            <person name="Kuo A."/>
            <person name="Labutti K."/>
            <person name="Pangilinan J."/>
            <person name="Lipzen A."/>
            <person name="Riley R."/>
            <person name="Andreopoulos W."/>
            <person name="He G."/>
            <person name="Johnson J."/>
            <person name="Barry K.W."/>
            <person name="Grigoriev I.V."/>
            <person name="Nagy L."/>
            <person name="Hibbett D."/>
            <person name="Henrissat B."/>
            <person name="Matheny P.B."/>
            <person name="Labbe J."/>
            <person name="Martin F."/>
        </authorList>
    </citation>
    <scope>NUCLEOTIDE SEQUENCE</scope>
    <source>
        <strain evidence="1">FP105234-sp</strain>
    </source>
</reference>
<organism evidence="1 2">
    <name type="scientific">Auriscalpium vulgare</name>
    <dbReference type="NCBI Taxonomy" id="40419"/>
    <lineage>
        <taxon>Eukaryota</taxon>
        <taxon>Fungi</taxon>
        <taxon>Dikarya</taxon>
        <taxon>Basidiomycota</taxon>
        <taxon>Agaricomycotina</taxon>
        <taxon>Agaricomycetes</taxon>
        <taxon>Russulales</taxon>
        <taxon>Auriscalpiaceae</taxon>
        <taxon>Auriscalpium</taxon>
    </lineage>
</organism>
<dbReference type="EMBL" id="MU275855">
    <property type="protein sequence ID" value="KAI0051148.1"/>
    <property type="molecule type" value="Genomic_DNA"/>
</dbReference>
<name>A0ACB8S3W8_9AGAM</name>